<protein>
    <submittedName>
        <fullName evidence="2">KLTH0F19030p</fullName>
    </submittedName>
</protein>
<reference evidence="2 3" key="1">
    <citation type="journal article" date="2009" name="Genome Res.">
        <title>Comparative genomics of protoploid Saccharomycetaceae.</title>
        <authorList>
            <consortium name="The Genolevures Consortium"/>
            <person name="Souciet J.-L."/>
            <person name="Dujon B."/>
            <person name="Gaillardin C."/>
            <person name="Johnston M."/>
            <person name="Baret P.V."/>
            <person name="Cliften P."/>
            <person name="Sherman D.J."/>
            <person name="Weissenbach J."/>
            <person name="Westhof E."/>
            <person name="Wincker P."/>
            <person name="Jubin C."/>
            <person name="Poulain J."/>
            <person name="Barbe V."/>
            <person name="Segurens B."/>
            <person name="Artiguenave F."/>
            <person name="Anthouard V."/>
            <person name="Vacherie B."/>
            <person name="Val M.-E."/>
            <person name="Fulton R.S."/>
            <person name="Minx P."/>
            <person name="Wilson R."/>
            <person name="Durrens P."/>
            <person name="Jean G."/>
            <person name="Marck C."/>
            <person name="Martin T."/>
            <person name="Nikolski M."/>
            <person name="Rolland T."/>
            <person name="Seret M.-L."/>
            <person name="Casaregola S."/>
            <person name="Despons L."/>
            <person name="Fairhead C."/>
            <person name="Fischer G."/>
            <person name="Lafontaine I."/>
            <person name="Leh V."/>
            <person name="Lemaire M."/>
            <person name="de Montigny J."/>
            <person name="Neuveglise C."/>
            <person name="Thierry A."/>
            <person name="Blanc-Lenfle I."/>
            <person name="Bleykasten C."/>
            <person name="Diffels J."/>
            <person name="Fritsch E."/>
            <person name="Frangeul L."/>
            <person name="Goeffon A."/>
            <person name="Jauniaux N."/>
            <person name="Kachouri-Lafond R."/>
            <person name="Payen C."/>
            <person name="Potier S."/>
            <person name="Pribylova L."/>
            <person name="Ozanne C."/>
            <person name="Richard G.-F."/>
            <person name="Sacerdot C."/>
            <person name="Straub M.-L."/>
            <person name="Talla E."/>
        </authorList>
    </citation>
    <scope>NUCLEOTIDE SEQUENCE [LARGE SCALE GENOMIC DNA]</scope>
    <source>
        <strain evidence="3">ATCC 56472 / CBS 6340 / NRRL Y-8284</strain>
    </source>
</reference>
<dbReference type="EMBL" id="CU928170">
    <property type="protein sequence ID" value="CAR24576.1"/>
    <property type="molecule type" value="Genomic_DNA"/>
</dbReference>
<dbReference type="FunCoup" id="C5DJT7">
    <property type="interactions" value="92"/>
</dbReference>
<accession>C5DJT7</accession>
<dbReference type="GeneID" id="8293249"/>
<dbReference type="Proteomes" id="UP000002036">
    <property type="component" value="Chromosome F"/>
</dbReference>
<feature type="compositionally biased region" description="Polar residues" evidence="1">
    <location>
        <begin position="245"/>
        <end position="256"/>
    </location>
</feature>
<dbReference type="OMA" id="NMNDYVH"/>
<dbReference type="OrthoDB" id="2163387at2759"/>
<feature type="region of interest" description="Disordered" evidence="1">
    <location>
        <begin position="89"/>
        <end position="118"/>
    </location>
</feature>
<evidence type="ECO:0000313" key="3">
    <source>
        <dbReference type="Proteomes" id="UP000002036"/>
    </source>
</evidence>
<evidence type="ECO:0000256" key="1">
    <source>
        <dbReference type="SAM" id="MobiDB-lite"/>
    </source>
</evidence>
<dbReference type="InParanoid" id="C5DJT7"/>
<dbReference type="KEGG" id="lth:KLTH0F19030g"/>
<sequence length="317" mass="34408">MGSSQLSPQKEQEIALKILERAELAQMTRQLRVGLSKVATPKKGSRDGVKPSSRLSPVKFEVPRNVQETERISPLKRDRSFGCQSFGEECENSLEDGTSPSKMQKRPTTPPRANNKVNRGNVKTERDEISDLLVPRTPKSSHGINDVGADLLMYLATSPYTSTNLGQAPQTPSTMTNSVQARAPTTPSYPSQNSSSDAVRLSHLKSQTTPPQLGFKAPSQGMASSTLQETPSQQGASYSEIMDSPGTTFYVSSPQKPKTGFGGNNSTSLQVPGTPSRELRSAHLLKTPNFNMGDYVHNLFSPSPRVTSGSIRDTKKD</sequence>
<evidence type="ECO:0000313" key="2">
    <source>
        <dbReference type="EMBL" id="CAR24576.1"/>
    </source>
</evidence>
<dbReference type="STRING" id="559295.C5DJT7"/>
<dbReference type="AlphaFoldDB" id="C5DJT7"/>
<dbReference type="RefSeq" id="XP_002555013.1">
    <property type="nucleotide sequence ID" value="XM_002554967.1"/>
</dbReference>
<dbReference type="HOGENOM" id="CLU_048305_0_0_1"/>
<feature type="compositionally biased region" description="Polar residues" evidence="1">
    <location>
        <begin position="164"/>
        <end position="197"/>
    </location>
</feature>
<dbReference type="eggNOG" id="ENOG502S5ZX">
    <property type="taxonomic scope" value="Eukaryota"/>
</dbReference>
<feature type="region of interest" description="Disordered" evidence="1">
    <location>
        <begin position="164"/>
        <end position="276"/>
    </location>
</feature>
<gene>
    <name evidence="2" type="ordered locus">KLTH0F19030g</name>
</gene>
<keyword evidence="3" id="KW-1185">Reference proteome</keyword>
<proteinExistence type="predicted"/>
<organism evidence="2 3">
    <name type="scientific">Lachancea thermotolerans (strain ATCC 56472 / CBS 6340 / NRRL Y-8284)</name>
    <name type="common">Yeast</name>
    <name type="synonym">Kluyveromyces thermotolerans</name>
    <dbReference type="NCBI Taxonomy" id="559295"/>
    <lineage>
        <taxon>Eukaryota</taxon>
        <taxon>Fungi</taxon>
        <taxon>Dikarya</taxon>
        <taxon>Ascomycota</taxon>
        <taxon>Saccharomycotina</taxon>
        <taxon>Saccharomycetes</taxon>
        <taxon>Saccharomycetales</taxon>
        <taxon>Saccharomycetaceae</taxon>
        <taxon>Lachancea</taxon>
    </lineage>
</organism>
<feature type="compositionally biased region" description="Polar residues" evidence="1">
    <location>
        <begin position="221"/>
        <end position="237"/>
    </location>
</feature>
<feature type="region of interest" description="Disordered" evidence="1">
    <location>
        <begin position="36"/>
        <end position="58"/>
    </location>
</feature>
<feature type="compositionally biased region" description="Polar residues" evidence="1">
    <location>
        <begin position="264"/>
        <end position="273"/>
    </location>
</feature>
<name>C5DJT7_LACTC</name>